<dbReference type="InterPro" id="IPR032675">
    <property type="entry name" value="LRR_dom_sf"/>
</dbReference>
<evidence type="ECO:0000313" key="11">
    <source>
        <dbReference type="EMBL" id="SPD16768.1"/>
    </source>
</evidence>
<evidence type="ECO:0000256" key="1">
    <source>
        <dbReference type="ARBA" id="ARBA00004479"/>
    </source>
</evidence>
<evidence type="ECO:0000256" key="9">
    <source>
        <dbReference type="ARBA" id="ARBA00023170"/>
    </source>
</evidence>
<dbReference type="InterPro" id="IPR046956">
    <property type="entry name" value="RLP23-like"/>
</dbReference>
<evidence type="ECO:0000256" key="8">
    <source>
        <dbReference type="ARBA" id="ARBA00023136"/>
    </source>
</evidence>
<evidence type="ECO:0000256" key="4">
    <source>
        <dbReference type="ARBA" id="ARBA00022692"/>
    </source>
</evidence>
<keyword evidence="5" id="KW-0732">Signal</keyword>
<keyword evidence="3" id="KW-0433">Leucine-rich repeat</keyword>
<dbReference type="FunFam" id="3.80.10.10:FF:000111">
    <property type="entry name" value="LRR receptor-like serine/threonine-protein kinase ERECTA"/>
    <property type="match status" value="1"/>
</dbReference>
<dbReference type="EMBL" id="OIVN01004334">
    <property type="protein sequence ID" value="SPD16768.1"/>
    <property type="molecule type" value="Genomic_DNA"/>
</dbReference>
<dbReference type="PANTHER" id="PTHR48063:SF101">
    <property type="entry name" value="LRR RECEPTOR-LIKE SERINE_THREONINE-PROTEIN KINASE FLS2"/>
    <property type="match status" value="1"/>
</dbReference>
<keyword evidence="7" id="KW-1133">Transmembrane helix</keyword>
<comment type="similarity">
    <text evidence="2">Belongs to the RLP family.</text>
</comment>
<proteinExistence type="inferred from homology"/>
<evidence type="ECO:0008006" key="12">
    <source>
        <dbReference type="Google" id="ProtNLM"/>
    </source>
</evidence>
<protein>
    <recommendedName>
        <fullName evidence="12">Leucine-rich repeat-containing N-terminal plant-type domain-containing protein</fullName>
    </recommendedName>
</protein>
<keyword evidence="6" id="KW-0677">Repeat</keyword>
<name>A0A2N9HXC5_FAGSY</name>
<reference evidence="11" key="1">
    <citation type="submission" date="2018-02" db="EMBL/GenBank/DDBJ databases">
        <authorList>
            <person name="Cohen D.B."/>
            <person name="Kent A.D."/>
        </authorList>
    </citation>
    <scope>NUCLEOTIDE SEQUENCE</scope>
</reference>
<comment type="subcellular location">
    <subcellularLocation>
        <location evidence="1">Membrane</location>
        <topology evidence="1">Single-pass type I membrane protein</topology>
    </subcellularLocation>
</comment>
<accession>A0A2N9HXC5</accession>
<evidence type="ECO:0000256" key="10">
    <source>
        <dbReference type="ARBA" id="ARBA00023180"/>
    </source>
</evidence>
<evidence type="ECO:0000256" key="7">
    <source>
        <dbReference type="ARBA" id="ARBA00022989"/>
    </source>
</evidence>
<dbReference type="Pfam" id="PF00560">
    <property type="entry name" value="LRR_1"/>
    <property type="match status" value="6"/>
</dbReference>
<evidence type="ECO:0000256" key="5">
    <source>
        <dbReference type="ARBA" id="ARBA00022729"/>
    </source>
</evidence>
<keyword evidence="4" id="KW-0812">Transmembrane</keyword>
<dbReference type="FunFam" id="3.80.10.10:FF:000041">
    <property type="entry name" value="LRR receptor-like serine/threonine-protein kinase ERECTA"/>
    <property type="match status" value="1"/>
</dbReference>
<dbReference type="Gene3D" id="3.80.10.10">
    <property type="entry name" value="Ribonuclease Inhibitor"/>
    <property type="match status" value="1"/>
</dbReference>
<keyword evidence="10" id="KW-0325">Glycoprotein</keyword>
<dbReference type="GO" id="GO:0016020">
    <property type="term" value="C:membrane"/>
    <property type="evidence" value="ECO:0007669"/>
    <property type="project" value="UniProtKB-SubCell"/>
</dbReference>
<dbReference type="SUPFAM" id="SSF52058">
    <property type="entry name" value="L domain-like"/>
    <property type="match status" value="1"/>
</dbReference>
<organism evidence="11">
    <name type="scientific">Fagus sylvatica</name>
    <name type="common">Beechnut</name>
    <dbReference type="NCBI Taxonomy" id="28930"/>
    <lineage>
        <taxon>Eukaryota</taxon>
        <taxon>Viridiplantae</taxon>
        <taxon>Streptophyta</taxon>
        <taxon>Embryophyta</taxon>
        <taxon>Tracheophyta</taxon>
        <taxon>Spermatophyta</taxon>
        <taxon>Magnoliopsida</taxon>
        <taxon>eudicotyledons</taxon>
        <taxon>Gunneridae</taxon>
        <taxon>Pentapetalae</taxon>
        <taxon>rosids</taxon>
        <taxon>fabids</taxon>
        <taxon>Fagales</taxon>
        <taxon>Fagaceae</taxon>
        <taxon>Fagus</taxon>
    </lineage>
</organism>
<sequence length="320" mass="35669">MGFLLRIETLDLHNNSFNGELPSSLKNCTELKFINLQDNNLSGQIPMWLGSSHPNLVVLILRSNHFSKSMPLHLCHLTNLQLLDLAINHISGSIPKCLNNLTAFTHKSSPYSTIYHYYPLNPSDRSFLLYDDHASWMWKGREYEFGNTLGLIKGIDLSSNILTGMIPREIVELDGLISLNLSRNFLTGRITSEIGTLQALEVLDLSENQLCGGIPSSISSITSLNFLNLSNNNLSGKIPIGRQLDTINASAYEGNPNLCGFPLPKKCWGDETTQNPIMNKGRGQVGMQDEEDGFITQGFYAIMRPLDLLSAFGEFLAHYY</sequence>
<dbReference type="PRINTS" id="PR00019">
    <property type="entry name" value="LEURICHRPT"/>
</dbReference>
<dbReference type="AlphaFoldDB" id="A0A2N9HXC5"/>
<keyword evidence="8" id="KW-0472">Membrane</keyword>
<gene>
    <name evidence="11" type="ORF">FSB_LOCUS44650</name>
</gene>
<dbReference type="InterPro" id="IPR001611">
    <property type="entry name" value="Leu-rich_rpt"/>
</dbReference>
<evidence type="ECO:0000256" key="3">
    <source>
        <dbReference type="ARBA" id="ARBA00022614"/>
    </source>
</evidence>
<keyword evidence="9" id="KW-0675">Receptor</keyword>
<evidence type="ECO:0000256" key="2">
    <source>
        <dbReference type="ARBA" id="ARBA00009592"/>
    </source>
</evidence>
<dbReference type="PANTHER" id="PTHR48063">
    <property type="entry name" value="LRR RECEPTOR-LIKE KINASE"/>
    <property type="match status" value="1"/>
</dbReference>
<evidence type="ECO:0000256" key="6">
    <source>
        <dbReference type="ARBA" id="ARBA00022737"/>
    </source>
</evidence>